<proteinExistence type="predicted"/>
<dbReference type="Proteomes" id="UP000054321">
    <property type="component" value="Unassembled WGS sequence"/>
</dbReference>
<name>A0A0C3GVA4_OIDMZ</name>
<organism evidence="2 3">
    <name type="scientific">Oidiodendron maius (strain Zn)</name>
    <dbReference type="NCBI Taxonomy" id="913774"/>
    <lineage>
        <taxon>Eukaryota</taxon>
        <taxon>Fungi</taxon>
        <taxon>Dikarya</taxon>
        <taxon>Ascomycota</taxon>
        <taxon>Pezizomycotina</taxon>
        <taxon>Leotiomycetes</taxon>
        <taxon>Leotiomycetes incertae sedis</taxon>
        <taxon>Myxotrichaceae</taxon>
        <taxon>Oidiodendron</taxon>
    </lineage>
</organism>
<protein>
    <submittedName>
        <fullName evidence="2">Uncharacterized protein</fullName>
    </submittedName>
</protein>
<keyword evidence="3" id="KW-1185">Reference proteome</keyword>
<evidence type="ECO:0000256" key="1">
    <source>
        <dbReference type="SAM" id="MobiDB-lite"/>
    </source>
</evidence>
<dbReference type="AlphaFoldDB" id="A0A0C3GVA4"/>
<dbReference type="EMBL" id="KN832887">
    <property type="protein sequence ID" value="KIM95179.1"/>
    <property type="molecule type" value="Genomic_DNA"/>
</dbReference>
<evidence type="ECO:0000313" key="2">
    <source>
        <dbReference type="EMBL" id="KIM95179.1"/>
    </source>
</evidence>
<reference evidence="2 3" key="1">
    <citation type="submission" date="2014-04" db="EMBL/GenBank/DDBJ databases">
        <authorList>
            <consortium name="DOE Joint Genome Institute"/>
            <person name="Kuo A."/>
            <person name="Martino E."/>
            <person name="Perotto S."/>
            <person name="Kohler A."/>
            <person name="Nagy L.G."/>
            <person name="Floudas D."/>
            <person name="Copeland A."/>
            <person name="Barry K.W."/>
            <person name="Cichocki N."/>
            <person name="Veneault-Fourrey C."/>
            <person name="LaButti K."/>
            <person name="Lindquist E.A."/>
            <person name="Lipzen A."/>
            <person name="Lundell T."/>
            <person name="Morin E."/>
            <person name="Murat C."/>
            <person name="Sun H."/>
            <person name="Tunlid A."/>
            <person name="Henrissat B."/>
            <person name="Grigoriev I.V."/>
            <person name="Hibbett D.S."/>
            <person name="Martin F."/>
            <person name="Nordberg H.P."/>
            <person name="Cantor M.N."/>
            <person name="Hua S.X."/>
        </authorList>
    </citation>
    <scope>NUCLEOTIDE SEQUENCE [LARGE SCALE GENOMIC DNA]</scope>
    <source>
        <strain evidence="2 3">Zn</strain>
    </source>
</reference>
<evidence type="ECO:0000313" key="3">
    <source>
        <dbReference type="Proteomes" id="UP000054321"/>
    </source>
</evidence>
<reference evidence="3" key="2">
    <citation type="submission" date="2015-01" db="EMBL/GenBank/DDBJ databases">
        <title>Evolutionary Origins and Diversification of the Mycorrhizal Mutualists.</title>
        <authorList>
            <consortium name="DOE Joint Genome Institute"/>
            <consortium name="Mycorrhizal Genomics Consortium"/>
            <person name="Kohler A."/>
            <person name="Kuo A."/>
            <person name="Nagy L.G."/>
            <person name="Floudas D."/>
            <person name="Copeland A."/>
            <person name="Barry K.W."/>
            <person name="Cichocki N."/>
            <person name="Veneault-Fourrey C."/>
            <person name="LaButti K."/>
            <person name="Lindquist E.A."/>
            <person name="Lipzen A."/>
            <person name="Lundell T."/>
            <person name="Morin E."/>
            <person name="Murat C."/>
            <person name="Riley R."/>
            <person name="Ohm R."/>
            <person name="Sun H."/>
            <person name="Tunlid A."/>
            <person name="Henrissat B."/>
            <person name="Grigoriev I.V."/>
            <person name="Hibbett D.S."/>
            <person name="Martin F."/>
        </authorList>
    </citation>
    <scope>NUCLEOTIDE SEQUENCE [LARGE SCALE GENOMIC DNA]</scope>
    <source>
        <strain evidence="3">Zn</strain>
    </source>
</reference>
<dbReference type="HOGENOM" id="CLU_2360272_0_0_1"/>
<sequence length="96" mass="9947">MEADFGNQISPALPAAPMRKDRDPARGRLGAFHSEVAPSAAKTISISVEGSISPESSESPEGPSAMTLSGWECYGFAACGCSRRFSTREHAATSGG</sequence>
<feature type="region of interest" description="Disordered" evidence="1">
    <location>
        <begin position="1"/>
        <end position="26"/>
    </location>
</feature>
<accession>A0A0C3GVA4</accession>
<dbReference type="InParanoid" id="A0A0C3GVA4"/>
<gene>
    <name evidence="2" type="ORF">OIDMADRAFT_59663</name>
</gene>